<name>A0ABM8B3P0_9BACT</name>
<dbReference type="EMBL" id="AP026709">
    <property type="protein sequence ID" value="BDQ38438.1"/>
    <property type="molecule type" value="Genomic_DNA"/>
</dbReference>
<dbReference type="Proteomes" id="UP001317742">
    <property type="component" value="Chromosome"/>
</dbReference>
<accession>A0ABM8B3P0</accession>
<reference evidence="1 2" key="1">
    <citation type="submission" date="2022-08" db="EMBL/GenBank/DDBJ databases">
        <title>Genome Sequence of the sulphate-reducing bacterium, Pseudodesulfovibrio sp. SYK.</title>
        <authorList>
            <person name="Kondo R."/>
            <person name="Kataoka T."/>
        </authorList>
    </citation>
    <scope>NUCLEOTIDE SEQUENCE [LARGE SCALE GENOMIC DNA]</scope>
    <source>
        <strain evidence="1 2">SYK</strain>
    </source>
</reference>
<protein>
    <submittedName>
        <fullName evidence="1">Uncharacterized protein</fullName>
    </submittedName>
</protein>
<sequence length="123" mass="14171">MRYLNIRNGKFTFANTVIGPQIDAQLRLMGKRFLQWTSNGLVGERICHDEAQIPNGWTLAYDFDLELNNITYRLTIHDGSIQHGFKPYIAILSSINSRLEDVVTRITIENNTRGYPVLKFEIV</sequence>
<evidence type="ECO:0000313" key="1">
    <source>
        <dbReference type="EMBL" id="BDQ38438.1"/>
    </source>
</evidence>
<evidence type="ECO:0000313" key="2">
    <source>
        <dbReference type="Proteomes" id="UP001317742"/>
    </source>
</evidence>
<gene>
    <name evidence="1" type="ORF">SYK_27980</name>
</gene>
<organism evidence="1 2">
    <name type="scientific">Pseudodesulfovibrio nedwellii</name>
    <dbReference type="NCBI Taxonomy" id="2973072"/>
    <lineage>
        <taxon>Bacteria</taxon>
        <taxon>Pseudomonadati</taxon>
        <taxon>Thermodesulfobacteriota</taxon>
        <taxon>Desulfovibrionia</taxon>
        <taxon>Desulfovibrionales</taxon>
        <taxon>Desulfovibrionaceae</taxon>
    </lineage>
</organism>
<dbReference type="RefSeq" id="WP_281760936.1">
    <property type="nucleotide sequence ID" value="NZ_AP026709.1"/>
</dbReference>
<proteinExistence type="predicted"/>
<keyword evidence="2" id="KW-1185">Reference proteome</keyword>